<evidence type="ECO:0000313" key="6">
    <source>
        <dbReference type="EMBL" id="PZC77368.1"/>
    </source>
</evidence>
<comment type="catalytic activity">
    <reaction evidence="5">
        <text>glucuronate acceptor + UDP-alpha-D-glucuronate = acceptor beta-D-glucuronoside + UDP + H(+)</text>
        <dbReference type="Rhea" id="RHEA:21032"/>
        <dbReference type="ChEBI" id="CHEBI:15378"/>
        <dbReference type="ChEBI" id="CHEBI:58052"/>
        <dbReference type="ChEBI" id="CHEBI:58223"/>
        <dbReference type="ChEBI" id="CHEBI:132367"/>
        <dbReference type="ChEBI" id="CHEBI:132368"/>
        <dbReference type="EC" id="2.4.1.17"/>
    </reaction>
</comment>
<evidence type="ECO:0000256" key="4">
    <source>
        <dbReference type="RuleBase" id="RU003718"/>
    </source>
</evidence>
<dbReference type="Proteomes" id="UP000249218">
    <property type="component" value="Unassembled WGS sequence"/>
</dbReference>
<dbReference type="CDD" id="cd03784">
    <property type="entry name" value="GT1_Gtf-like"/>
    <property type="match status" value="1"/>
</dbReference>
<comment type="similarity">
    <text evidence="1 4">Belongs to the UDP-glycosyltransferase family.</text>
</comment>
<evidence type="ECO:0000256" key="1">
    <source>
        <dbReference type="ARBA" id="ARBA00009995"/>
    </source>
</evidence>
<accession>A0A2W1BQS6</accession>
<comment type="subcellular location">
    <subcellularLocation>
        <location evidence="5">Membrane</location>
        <topology evidence="5">Single-pass membrane protein</topology>
    </subcellularLocation>
</comment>
<proteinExistence type="inferred from homology"/>
<dbReference type="GO" id="GO:0016020">
    <property type="term" value="C:membrane"/>
    <property type="evidence" value="ECO:0007669"/>
    <property type="project" value="UniProtKB-SubCell"/>
</dbReference>
<feature type="transmembrane region" description="Helical" evidence="5">
    <location>
        <begin position="482"/>
        <end position="504"/>
    </location>
</feature>
<evidence type="ECO:0000256" key="5">
    <source>
        <dbReference type="RuleBase" id="RU362059"/>
    </source>
</evidence>
<keyword evidence="5" id="KW-0472">Membrane</keyword>
<keyword evidence="7" id="KW-1185">Reference proteome</keyword>
<keyword evidence="2 4" id="KW-0328">Glycosyltransferase</keyword>
<evidence type="ECO:0000256" key="2">
    <source>
        <dbReference type="ARBA" id="ARBA00022676"/>
    </source>
</evidence>
<gene>
    <name evidence="6" type="primary">HaOG200262</name>
    <name evidence="6" type="ORF">B5X24_HaOG200262</name>
</gene>
<dbReference type="GO" id="GO:0015020">
    <property type="term" value="F:glucuronosyltransferase activity"/>
    <property type="evidence" value="ECO:0007669"/>
    <property type="project" value="UniProtKB-EC"/>
</dbReference>
<protein>
    <recommendedName>
        <fullName evidence="5">UDP-glucuronosyltransferase</fullName>
        <ecNumber evidence="5">2.4.1.17</ecNumber>
    </recommendedName>
</protein>
<dbReference type="SUPFAM" id="SSF53756">
    <property type="entry name" value="UDP-Glycosyltransferase/glycogen phosphorylase"/>
    <property type="match status" value="1"/>
</dbReference>
<dbReference type="InterPro" id="IPR002213">
    <property type="entry name" value="UDP_glucos_trans"/>
</dbReference>
<feature type="signal peptide" evidence="5">
    <location>
        <begin position="1"/>
        <end position="19"/>
    </location>
</feature>
<dbReference type="InterPro" id="IPR050271">
    <property type="entry name" value="UDP-glycosyltransferase"/>
</dbReference>
<dbReference type="AlphaFoldDB" id="A0A2W1BQS6"/>
<keyword evidence="3 4" id="KW-0808">Transferase</keyword>
<keyword evidence="5" id="KW-0732">Signal</keyword>
<dbReference type="PROSITE" id="PS00375">
    <property type="entry name" value="UDPGT"/>
    <property type="match status" value="1"/>
</dbReference>
<dbReference type="Gene3D" id="3.40.50.2000">
    <property type="entry name" value="Glycogen Phosphorylase B"/>
    <property type="match status" value="2"/>
</dbReference>
<dbReference type="PANTHER" id="PTHR48043">
    <property type="entry name" value="EG:EG0003.4 PROTEIN-RELATED"/>
    <property type="match status" value="1"/>
</dbReference>
<reference evidence="6 7" key="1">
    <citation type="journal article" date="2017" name="BMC Biol.">
        <title>Genomic innovations, transcriptional plasticity and gene loss underlying the evolution and divergence of two highly polyphagous and invasive Helicoverpa pest species.</title>
        <authorList>
            <person name="Pearce S.L."/>
            <person name="Clarke D.F."/>
            <person name="East P.D."/>
            <person name="Elfekih S."/>
            <person name="Gordon K.H."/>
            <person name="Jermiin L.S."/>
            <person name="McGaughran A."/>
            <person name="Oakeshott J.G."/>
            <person name="Papanikolaou A."/>
            <person name="Perera O.P."/>
            <person name="Rane R.V."/>
            <person name="Richards S."/>
            <person name="Tay W.T."/>
            <person name="Walsh T.K."/>
            <person name="Anderson A."/>
            <person name="Anderson C.J."/>
            <person name="Asgari S."/>
            <person name="Board P.G."/>
            <person name="Bretschneider A."/>
            <person name="Campbell P.M."/>
            <person name="Chertemps T."/>
            <person name="Christeller J.T."/>
            <person name="Coppin C.W."/>
            <person name="Downes S.J."/>
            <person name="Duan G."/>
            <person name="Farnsworth C.A."/>
            <person name="Good R.T."/>
            <person name="Han L.B."/>
            <person name="Han Y.C."/>
            <person name="Hatje K."/>
            <person name="Horne I."/>
            <person name="Huang Y.P."/>
            <person name="Hughes D.S."/>
            <person name="Jacquin-Joly E."/>
            <person name="James W."/>
            <person name="Jhangiani S."/>
            <person name="Kollmar M."/>
            <person name="Kuwar S.S."/>
            <person name="Li S."/>
            <person name="Liu N.Y."/>
            <person name="Maibeche M.T."/>
            <person name="Miller J.R."/>
            <person name="Montagne N."/>
            <person name="Perry T."/>
            <person name="Qu J."/>
            <person name="Song S.V."/>
            <person name="Sutton G.G."/>
            <person name="Vogel H."/>
            <person name="Walenz B.P."/>
            <person name="Xu W."/>
            <person name="Zhang H.J."/>
            <person name="Zou Z."/>
            <person name="Batterham P."/>
            <person name="Edwards O.R."/>
            <person name="Feyereisen R."/>
            <person name="Gibbs R.A."/>
            <person name="Heckel D.G."/>
            <person name="McGrath A."/>
            <person name="Robin C."/>
            <person name="Scherer S.E."/>
            <person name="Worley K.C."/>
            <person name="Wu Y.D."/>
        </authorList>
    </citation>
    <scope>NUCLEOTIDE SEQUENCE [LARGE SCALE GENOMIC DNA]</scope>
    <source>
        <strain evidence="6">Harm_GR_Male_#8</strain>
        <tissue evidence="6">Whole organism</tissue>
    </source>
</reference>
<keyword evidence="5" id="KW-1133">Transmembrane helix</keyword>
<sequence length="529" mass="59886">MAAATYFLLIILLSLSCEASKILVVVTMPSRSHGNLGNGVVRELLKGGHEVTYIRIFEYKNPPPNLRQIDVSSNIDLMPKGIMNIKKIMDKDVAANDHITVKMMMLELATKTIEHQNVKKLLEDPSEHFDLVIVDWMLADVPAGLATVFGCPLVWLSPMEVNSLDISLIDGAPHLAYSTGAFSSNMPPFNFLQRAQELWTRIKARYYELKHFDRMELDAYERLIVPYVEKRGRQAPSFYDVRYNASLILGNSHVSMGQALALPQNYKPIGGYHIDEDVKPLPEDLENIMMSAKNGVIYFSMGSHLKSKDWPEKVKRDLLNMFGQLKHTVLWKFEEDLPNLPKNVHILKWAPQASILSHPKCVLFITHGGLLSTTETIHYGVPIIGIPAFGDQFINVKRAINKGFALEVKLSYTVAADLKAAIEEILHNPKYRQKVKELSFIYHDRIAKPGEELLHWVHHVINTNGAPHLRSPALHIPLYQRLYLDLLGLISVVILLFFILLRVLCKLLCSKKQKDTKVKAVGKKLAKLN</sequence>
<evidence type="ECO:0000256" key="3">
    <source>
        <dbReference type="ARBA" id="ARBA00022679"/>
    </source>
</evidence>
<dbReference type="OrthoDB" id="5835829at2759"/>
<organism evidence="6 7">
    <name type="scientific">Helicoverpa armigera</name>
    <name type="common">Cotton bollworm</name>
    <name type="synonym">Heliothis armigera</name>
    <dbReference type="NCBI Taxonomy" id="29058"/>
    <lineage>
        <taxon>Eukaryota</taxon>
        <taxon>Metazoa</taxon>
        <taxon>Ecdysozoa</taxon>
        <taxon>Arthropoda</taxon>
        <taxon>Hexapoda</taxon>
        <taxon>Insecta</taxon>
        <taxon>Pterygota</taxon>
        <taxon>Neoptera</taxon>
        <taxon>Endopterygota</taxon>
        <taxon>Lepidoptera</taxon>
        <taxon>Glossata</taxon>
        <taxon>Ditrysia</taxon>
        <taxon>Noctuoidea</taxon>
        <taxon>Noctuidae</taxon>
        <taxon>Heliothinae</taxon>
        <taxon>Helicoverpa</taxon>
    </lineage>
</organism>
<dbReference type="EC" id="2.4.1.17" evidence="5"/>
<keyword evidence="5" id="KW-0812">Transmembrane</keyword>
<dbReference type="InterPro" id="IPR035595">
    <property type="entry name" value="UDP_glycos_trans_CS"/>
</dbReference>
<evidence type="ECO:0000313" key="7">
    <source>
        <dbReference type="Proteomes" id="UP000249218"/>
    </source>
</evidence>
<dbReference type="EMBL" id="KZ149930">
    <property type="protein sequence ID" value="PZC77368.1"/>
    <property type="molecule type" value="Genomic_DNA"/>
</dbReference>
<name>A0A2W1BQS6_HELAM</name>
<dbReference type="PANTHER" id="PTHR48043:SF159">
    <property type="entry name" value="EG:EG0003.4 PROTEIN-RELATED"/>
    <property type="match status" value="1"/>
</dbReference>
<dbReference type="FunFam" id="3.40.50.2000:FF:000050">
    <property type="entry name" value="UDP-glucuronosyltransferase"/>
    <property type="match status" value="1"/>
</dbReference>
<feature type="chain" id="PRO_5015799995" description="UDP-glucuronosyltransferase" evidence="5">
    <location>
        <begin position="20"/>
        <end position="529"/>
    </location>
</feature>
<dbReference type="Pfam" id="PF00201">
    <property type="entry name" value="UDPGT"/>
    <property type="match status" value="1"/>
</dbReference>